<sequence length="33" mass="3640">LYLCILLVQRGTLSLAWSVCGPSFCILRQLDTG</sequence>
<feature type="non-terminal residue" evidence="1">
    <location>
        <position position="1"/>
    </location>
</feature>
<gene>
    <name evidence="1" type="ORF">S12H4_30356</name>
</gene>
<proteinExistence type="predicted"/>
<dbReference type="EMBL" id="BARW01017599">
    <property type="protein sequence ID" value="GAJ02536.1"/>
    <property type="molecule type" value="Genomic_DNA"/>
</dbReference>
<comment type="caution">
    <text evidence="1">The sequence shown here is derived from an EMBL/GenBank/DDBJ whole genome shotgun (WGS) entry which is preliminary data.</text>
</comment>
<reference evidence="1" key="1">
    <citation type="journal article" date="2014" name="Front. Microbiol.">
        <title>High frequency of phylogenetically diverse reductive dehalogenase-homologous genes in deep subseafloor sedimentary metagenomes.</title>
        <authorList>
            <person name="Kawai M."/>
            <person name="Futagami T."/>
            <person name="Toyoda A."/>
            <person name="Takaki Y."/>
            <person name="Nishi S."/>
            <person name="Hori S."/>
            <person name="Arai W."/>
            <person name="Tsubouchi T."/>
            <person name="Morono Y."/>
            <person name="Uchiyama I."/>
            <person name="Ito T."/>
            <person name="Fujiyama A."/>
            <person name="Inagaki F."/>
            <person name="Takami H."/>
        </authorList>
    </citation>
    <scope>NUCLEOTIDE SEQUENCE</scope>
    <source>
        <strain evidence="1">Expedition CK06-06</strain>
    </source>
</reference>
<accession>X1URN1</accession>
<evidence type="ECO:0000313" key="1">
    <source>
        <dbReference type="EMBL" id="GAJ02536.1"/>
    </source>
</evidence>
<name>X1URN1_9ZZZZ</name>
<protein>
    <submittedName>
        <fullName evidence="1">Uncharacterized protein</fullName>
    </submittedName>
</protein>
<dbReference type="AlphaFoldDB" id="X1URN1"/>
<organism evidence="1">
    <name type="scientific">marine sediment metagenome</name>
    <dbReference type="NCBI Taxonomy" id="412755"/>
    <lineage>
        <taxon>unclassified sequences</taxon>
        <taxon>metagenomes</taxon>
        <taxon>ecological metagenomes</taxon>
    </lineage>
</organism>